<protein>
    <submittedName>
        <fullName evidence="1">Uncharacterized protein</fullName>
    </submittedName>
</protein>
<feature type="non-terminal residue" evidence="1">
    <location>
        <position position="76"/>
    </location>
</feature>
<name>A0ACC1M535_9FUNG</name>
<feature type="non-terminal residue" evidence="1">
    <location>
        <position position="1"/>
    </location>
</feature>
<gene>
    <name evidence="1" type="ORF">IWW38_002481</name>
</gene>
<dbReference type="EMBL" id="JANBVB010000372">
    <property type="protein sequence ID" value="KAJ2894743.1"/>
    <property type="molecule type" value="Genomic_DNA"/>
</dbReference>
<proteinExistence type="predicted"/>
<accession>A0ACC1M535</accession>
<evidence type="ECO:0000313" key="1">
    <source>
        <dbReference type="EMBL" id="KAJ2894743.1"/>
    </source>
</evidence>
<evidence type="ECO:0000313" key="2">
    <source>
        <dbReference type="Proteomes" id="UP001139981"/>
    </source>
</evidence>
<reference evidence="1" key="1">
    <citation type="submission" date="2022-07" db="EMBL/GenBank/DDBJ databases">
        <title>Phylogenomic reconstructions and comparative analyses of Kickxellomycotina fungi.</title>
        <authorList>
            <person name="Reynolds N.K."/>
            <person name="Stajich J.E."/>
            <person name="Barry K."/>
            <person name="Grigoriev I.V."/>
            <person name="Crous P."/>
            <person name="Smith M.E."/>
        </authorList>
    </citation>
    <scope>NUCLEOTIDE SEQUENCE</scope>
    <source>
        <strain evidence="1">CBS 190363</strain>
    </source>
</reference>
<keyword evidence="2" id="KW-1185">Reference proteome</keyword>
<sequence>YKYLGKSIEETITDKKVVKYHPIDVSMDQVQKMDDLVMVYGVDNTTDCKSVVRVIECGEHMGLITKMWNRPIKDII</sequence>
<dbReference type="Proteomes" id="UP001139981">
    <property type="component" value="Unassembled WGS sequence"/>
</dbReference>
<organism evidence="1 2">
    <name type="scientific">Coemansia aciculifera</name>
    <dbReference type="NCBI Taxonomy" id="417176"/>
    <lineage>
        <taxon>Eukaryota</taxon>
        <taxon>Fungi</taxon>
        <taxon>Fungi incertae sedis</taxon>
        <taxon>Zoopagomycota</taxon>
        <taxon>Kickxellomycotina</taxon>
        <taxon>Kickxellomycetes</taxon>
        <taxon>Kickxellales</taxon>
        <taxon>Kickxellaceae</taxon>
        <taxon>Coemansia</taxon>
    </lineage>
</organism>
<comment type="caution">
    <text evidence="1">The sequence shown here is derived from an EMBL/GenBank/DDBJ whole genome shotgun (WGS) entry which is preliminary data.</text>
</comment>